<dbReference type="OrthoDB" id="7856369at2"/>
<proteinExistence type="predicted"/>
<evidence type="ECO:0000259" key="2">
    <source>
        <dbReference type="Pfam" id="PF09361"/>
    </source>
</evidence>
<accession>A0A4V6PZN5</accession>
<reference evidence="3 4" key="1">
    <citation type="submission" date="2019-03" db="EMBL/GenBank/DDBJ databases">
        <title>Genomic Encyclopedia of Type Strains, Phase IV (KMG-IV): sequencing the most valuable type-strain genomes for metagenomic binning, comparative biology and taxonomic classification.</title>
        <authorList>
            <person name="Goeker M."/>
        </authorList>
    </citation>
    <scope>NUCLEOTIDE SEQUENCE [LARGE SCALE GENOMIC DNA]</scope>
    <source>
        <strain evidence="3 4">DSM 25903</strain>
    </source>
</reference>
<dbReference type="Proteomes" id="UP000295122">
    <property type="component" value="Unassembled WGS sequence"/>
</dbReference>
<organism evidence="3 4">
    <name type="scientific">Enterovirga rhinocerotis</name>
    <dbReference type="NCBI Taxonomy" id="1339210"/>
    <lineage>
        <taxon>Bacteria</taxon>
        <taxon>Pseudomonadati</taxon>
        <taxon>Pseudomonadota</taxon>
        <taxon>Alphaproteobacteria</taxon>
        <taxon>Hyphomicrobiales</taxon>
        <taxon>Methylobacteriaceae</taxon>
        <taxon>Enterovirga</taxon>
    </lineage>
</organism>
<protein>
    <submittedName>
        <fullName evidence="3">Phasin</fullName>
    </submittedName>
</protein>
<evidence type="ECO:0000313" key="3">
    <source>
        <dbReference type="EMBL" id="TDR94359.1"/>
    </source>
</evidence>
<sequence>MDDKTIKYEIPTEMRDFAEKSVEQARKAFDGFLSAANKAVDTFHGSSSNMQSTASDATKKTLSYAEQNIAAAFDHAQRLVRATDIQEAVRLQSEFVRSQFTTMQGQMKELGEIAQSAARDATTKAASVASEAAAATRSATEQATAAFNRASQTAAAAAKPKPPVK</sequence>
<keyword evidence="4" id="KW-1185">Reference proteome</keyword>
<evidence type="ECO:0000313" key="4">
    <source>
        <dbReference type="Proteomes" id="UP000295122"/>
    </source>
</evidence>
<evidence type="ECO:0000256" key="1">
    <source>
        <dbReference type="SAM" id="MobiDB-lite"/>
    </source>
</evidence>
<dbReference type="Pfam" id="PF09361">
    <property type="entry name" value="Phasin_2"/>
    <property type="match status" value="1"/>
</dbReference>
<dbReference type="AlphaFoldDB" id="A0A4V6PZN5"/>
<dbReference type="InterPro" id="IPR018968">
    <property type="entry name" value="Phasin"/>
</dbReference>
<feature type="compositionally biased region" description="Low complexity" evidence="1">
    <location>
        <begin position="144"/>
        <end position="158"/>
    </location>
</feature>
<dbReference type="InterPro" id="IPR010234">
    <property type="entry name" value="Phasin_subfam-2"/>
</dbReference>
<dbReference type="EMBL" id="SNZR01000011">
    <property type="protein sequence ID" value="TDR94359.1"/>
    <property type="molecule type" value="Genomic_DNA"/>
</dbReference>
<comment type="caution">
    <text evidence="3">The sequence shown here is derived from an EMBL/GenBank/DDBJ whole genome shotgun (WGS) entry which is preliminary data.</text>
</comment>
<feature type="domain" description="Phasin" evidence="2">
    <location>
        <begin position="32"/>
        <end position="123"/>
    </location>
</feature>
<feature type="region of interest" description="Disordered" evidence="1">
    <location>
        <begin position="144"/>
        <end position="165"/>
    </location>
</feature>
<name>A0A4V6PZN5_9HYPH</name>
<gene>
    <name evidence="3" type="ORF">EV668_1645</name>
</gene>
<dbReference type="NCBIfam" id="TIGR01985">
    <property type="entry name" value="phasin_2"/>
    <property type="match status" value="1"/>
</dbReference>
<dbReference type="RefSeq" id="WP_133769264.1">
    <property type="nucleotide sequence ID" value="NZ_SNZR01000011.1"/>
</dbReference>